<organism evidence="5 6">
    <name type="scientific">Streptomyces yaizuensis</name>
    <dbReference type="NCBI Taxonomy" id="2989713"/>
    <lineage>
        <taxon>Bacteria</taxon>
        <taxon>Bacillati</taxon>
        <taxon>Actinomycetota</taxon>
        <taxon>Actinomycetes</taxon>
        <taxon>Kitasatosporales</taxon>
        <taxon>Streptomycetaceae</taxon>
        <taxon>Streptomyces</taxon>
    </lineage>
</organism>
<dbReference type="PANTHER" id="PTHR24305">
    <property type="entry name" value="CYTOCHROME P450"/>
    <property type="match status" value="1"/>
</dbReference>
<dbReference type="PANTHER" id="PTHR24305:SF166">
    <property type="entry name" value="CYTOCHROME P450 12A4, MITOCHONDRIAL-RELATED"/>
    <property type="match status" value="1"/>
</dbReference>
<dbReference type="InterPro" id="IPR050121">
    <property type="entry name" value="Cytochrome_P450_monoxygenase"/>
</dbReference>
<evidence type="ECO:0000256" key="4">
    <source>
        <dbReference type="SAM" id="MobiDB-lite"/>
    </source>
</evidence>
<keyword evidence="3" id="KW-0503">Monooxygenase</keyword>
<keyword evidence="6" id="KW-1185">Reference proteome</keyword>
<evidence type="ECO:0000313" key="5">
    <source>
        <dbReference type="EMBL" id="GLF98823.1"/>
    </source>
</evidence>
<keyword evidence="3" id="KW-0408">Iron</keyword>
<evidence type="ECO:0000256" key="3">
    <source>
        <dbReference type="RuleBase" id="RU000461"/>
    </source>
</evidence>
<comment type="caution">
    <text evidence="5">The sequence shown here is derived from an EMBL/GenBank/DDBJ whole genome shotgun (WGS) entry which is preliminary data.</text>
</comment>
<dbReference type="SUPFAM" id="SSF48264">
    <property type="entry name" value="Cytochrome P450"/>
    <property type="match status" value="1"/>
</dbReference>
<evidence type="ECO:0000313" key="6">
    <source>
        <dbReference type="Proteomes" id="UP001291653"/>
    </source>
</evidence>
<dbReference type="InterPro" id="IPR036396">
    <property type="entry name" value="Cyt_P450_sf"/>
</dbReference>
<dbReference type="PROSITE" id="PS00086">
    <property type="entry name" value="CYTOCHROME_P450"/>
    <property type="match status" value="1"/>
</dbReference>
<dbReference type="EMBL" id="BSBI01000016">
    <property type="protein sequence ID" value="GLF98823.1"/>
    <property type="molecule type" value="Genomic_DNA"/>
</dbReference>
<dbReference type="Pfam" id="PF00067">
    <property type="entry name" value="p450"/>
    <property type="match status" value="1"/>
</dbReference>
<comment type="similarity">
    <text evidence="2 3">Belongs to the cytochrome P450 family.</text>
</comment>
<protein>
    <submittedName>
        <fullName evidence="5">Cytochrome P450</fullName>
    </submittedName>
</protein>
<dbReference type="Gene3D" id="1.10.630.10">
    <property type="entry name" value="Cytochrome P450"/>
    <property type="match status" value="1"/>
</dbReference>
<dbReference type="PRINTS" id="PR00385">
    <property type="entry name" value="P450"/>
</dbReference>
<sequence length="451" mass="48197">MDDTRARAGGDPADGGLPPGLLLDAEGRRDVEQRQPGSLLELRERLGDLFCLRTEGRPPRVYVADPAALRDIFVTHGGHLRARGPSLFRHLVGEESVAFLNGRPHRRVRRLLGRALAGQDPALLADAVERYLRGTLSPGAALPLAGFADGLTRRVIVTLLLGEGEEARRAAVEDSLERAMVGLHHGHTARLAGDAERAARADRAFTRARRDLDDCLAAEIAAARRGSPASSVLARLLNDPDGGEPTDADVRVHAVTLLVSGHETTSAALSWALLQAARAPWHFAGIRAEIAALPERAPAVALLGLPYLRAYCLEVLRLTPPVPNGNTRLVVSPFRAAGYTFRPGVEICPCIHNAHHARDSHSDPQRFAPERFIGTSPAAGTYLPFGIGSRRCPGESLALRELAIAVAHLARLPGLRIGTPDTTAPEPVSMGPTVRTPHAVIRRTHGTGPGP</sequence>
<proteinExistence type="inferred from homology"/>
<name>A0ABQ5P8B1_9ACTN</name>
<dbReference type="RefSeq" id="WP_323450794.1">
    <property type="nucleotide sequence ID" value="NZ_BSBI01000016.1"/>
</dbReference>
<dbReference type="PRINTS" id="PR00463">
    <property type="entry name" value="EP450I"/>
</dbReference>
<keyword evidence="3" id="KW-0560">Oxidoreductase</keyword>
<comment type="cofactor">
    <cofactor evidence="1">
        <name>heme</name>
        <dbReference type="ChEBI" id="CHEBI:30413"/>
    </cofactor>
</comment>
<dbReference type="InterPro" id="IPR001128">
    <property type="entry name" value="Cyt_P450"/>
</dbReference>
<keyword evidence="3" id="KW-0479">Metal-binding</keyword>
<feature type="region of interest" description="Disordered" evidence="4">
    <location>
        <begin position="418"/>
        <end position="451"/>
    </location>
</feature>
<accession>A0ABQ5P8B1</accession>
<keyword evidence="3" id="KW-0349">Heme</keyword>
<evidence type="ECO:0000256" key="2">
    <source>
        <dbReference type="ARBA" id="ARBA00010617"/>
    </source>
</evidence>
<reference evidence="5 6" key="1">
    <citation type="submission" date="2022-10" db="EMBL/GenBank/DDBJ databases">
        <title>Draft genome sequence of Streptomyces sp. YSPA8.</title>
        <authorList>
            <person name="Moriuchi R."/>
            <person name="Dohra H."/>
            <person name="Yamamura H."/>
            <person name="Kodani S."/>
        </authorList>
    </citation>
    <scope>NUCLEOTIDE SEQUENCE [LARGE SCALE GENOMIC DNA]</scope>
    <source>
        <strain evidence="5 6">YSPA8</strain>
    </source>
</reference>
<dbReference type="Proteomes" id="UP001291653">
    <property type="component" value="Unassembled WGS sequence"/>
</dbReference>
<gene>
    <name evidence="5" type="ORF">SYYSPA8_31020</name>
</gene>
<dbReference type="InterPro" id="IPR017972">
    <property type="entry name" value="Cyt_P450_CS"/>
</dbReference>
<dbReference type="InterPro" id="IPR002401">
    <property type="entry name" value="Cyt_P450_E_grp-I"/>
</dbReference>
<feature type="compositionally biased region" description="Low complexity" evidence="4">
    <location>
        <begin position="9"/>
        <end position="24"/>
    </location>
</feature>
<evidence type="ECO:0000256" key="1">
    <source>
        <dbReference type="ARBA" id="ARBA00001971"/>
    </source>
</evidence>
<feature type="region of interest" description="Disordered" evidence="4">
    <location>
        <begin position="1"/>
        <end position="27"/>
    </location>
</feature>